<dbReference type="SUPFAM" id="SSF53271">
    <property type="entry name" value="PRTase-like"/>
    <property type="match status" value="1"/>
</dbReference>
<comment type="caution">
    <text evidence="2">The sequence shown here is derived from an EMBL/GenBank/DDBJ whole genome shotgun (WGS) entry which is preliminary data.</text>
</comment>
<dbReference type="RefSeq" id="WP_203859467.1">
    <property type="nucleotide sequence ID" value="NZ_BAAAZQ010000043.1"/>
</dbReference>
<feature type="domain" description="Phosphoribosyltransferase" evidence="1">
    <location>
        <begin position="14"/>
        <end position="192"/>
    </location>
</feature>
<protein>
    <submittedName>
        <fullName evidence="2">Phosphoribosyltransferase</fullName>
    </submittedName>
</protein>
<dbReference type="Gene3D" id="3.40.50.2020">
    <property type="match status" value="1"/>
</dbReference>
<evidence type="ECO:0000313" key="3">
    <source>
        <dbReference type="Proteomes" id="UP000621500"/>
    </source>
</evidence>
<dbReference type="Proteomes" id="UP000621500">
    <property type="component" value="Unassembled WGS sequence"/>
</dbReference>
<evidence type="ECO:0000259" key="1">
    <source>
        <dbReference type="Pfam" id="PF00156"/>
    </source>
</evidence>
<dbReference type="Pfam" id="PF00156">
    <property type="entry name" value="Pribosyltran"/>
    <property type="match status" value="1"/>
</dbReference>
<sequence length="211" mass="21984">MDATYRDRAEAGAVLADRLATIAGDPDVVVLGLVRGGVPVAAAVAERLGAPLDVLVVRKLGLPEAPEVAFGAVGPGGLRVLNEEIAGTLAPEEVDTVVRAETAELERRESLYREGRPPLRLDGRIAVIVDDGLATGATARAAVGVARQLGARRVVVAVPVGAPQSYDLLSRAADEVVCPERPADFGAVSRYYDDFHEVSDAEVVAALTGTR</sequence>
<dbReference type="InterPro" id="IPR000836">
    <property type="entry name" value="PRTase_dom"/>
</dbReference>
<keyword evidence="2" id="KW-0328">Glycosyltransferase</keyword>
<keyword evidence="2" id="KW-0808">Transferase</keyword>
<proteinExistence type="predicted"/>
<accession>A0ABQ4ETM3</accession>
<dbReference type="EMBL" id="BONX01000031">
    <property type="protein sequence ID" value="GIG98004.1"/>
    <property type="molecule type" value="Genomic_DNA"/>
</dbReference>
<evidence type="ECO:0000313" key="2">
    <source>
        <dbReference type="EMBL" id="GIG98004.1"/>
    </source>
</evidence>
<dbReference type="GO" id="GO:0016757">
    <property type="term" value="F:glycosyltransferase activity"/>
    <property type="evidence" value="ECO:0007669"/>
    <property type="project" value="UniProtKB-KW"/>
</dbReference>
<keyword evidence="3" id="KW-1185">Reference proteome</keyword>
<dbReference type="CDD" id="cd06223">
    <property type="entry name" value="PRTases_typeI"/>
    <property type="match status" value="1"/>
</dbReference>
<dbReference type="Gene3D" id="3.30.1310.20">
    <property type="entry name" value="PRTase-like"/>
    <property type="match status" value="1"/>
</dbReference>
<gene>
    <name evidence="2" type="ORF">Pma05_45770</name>
</gene>
<dbReference type="InterPro" id="IPR029057">
    <property type="entry name" value="PRTase-like"/>
</dbReference>
<reference evidence="2 3" key="1">
    <citation type="submission" date="2021-01" db="EMBL/GenBank/DDBJ databases">
        <title>Whole genome shotgun sequence of Plantactinospora mayteni NBRC 109088.</title>
        <authorList>
            <person name="Komaki H."/>
            <person name="Tamura T."/>
        </authorList>
    </citation>
    <scope>NUCLEOTIDE SEQUENCE [LARGE SCALE GENOMIC DNA]</scope>
    <source>
        <strain evidence="2 3">NBRC 109088</strain>
    </source>
</reference>
<name>A0ABQ4ETM3_9ACTN</name>
<organism evidence="2 3">
    <name type="scientific">Plantactinospora mayteni</name>
    <dbReference type="NCBI Taxonomy" id="566021"/>
    <lineage>
        <taxon>Bacteria</taxon>
        <taxon>Bacillati</taxon>
        <taxon>Actinomycetota</taxon>
        <taxon>Actinomycetes</taxon>
        <taxon>Micromonosporales</taxon>
        <taxon>Micromonosporaceae</taxon>
        <taxon>Plantactinospora</taxon>
    </lineage>
</organism>